<feature type="region of interest" description="Disordered" evidence="1">
    <location>
        <begin position="1"/>
        <end position="49"/>
    </location>
</feature>
<proteinExistence type="predicted"/>
<gene>
    <name evidence="2" type="ORF">JI741_06740</name>
</gene>
<accession>A0ABS1KN77</accession>
<dbReference type="EMBL" id="JAERRB010000002">
    <property type="protein sequence ID" value="MBL0740909.1"/>
    <property type="molecule type" value="Genomic_DNA"/>
</dbReference>
<feature type="compositionally biased region" description="Polar residues" evidence="1">
    <location>
        <begin position="16"/>
        <end position="25"/>
    </location>
</feature>
<feature type="compositionally biased region" description="Low complexity" evidence="1">
    <location>
        <begin position="31"/>
        <end position="44"/>
    </location>
</feature>
<evidence type="ECO:0000313" key="3">
    <source>
        <dbReference type="Proteomes" id="UP000613030"/>
    </source>
</evidence>
<dbReference type="RefSeq" id="WP_202008282.1">
    <property type="nucleotide sequence ID" value="NZ_JAERRB010000002.1"/>
</dbReference>
<sequence>MEFPSRQDAAPRKTTPKTLNLSNIMKVSPKQEQPGEQQQQTETQPRAENPFTPQQLQAAWDTFAEQRKKYQAEYQMLLQPFDLQGNRAIVYLLNPVQETMLENMRAELVTHLRETLQNYSILVVGEMREMEQKTMRYTPRDKFEYLVDKNPNLKELKDRLGLDPDF</sequence>
<evidence type="ECO:0008006" key="4">
    <source>
        <dbReference type="Google" id="ProtNLM"/>
    </source>
</evidence>
<evidence type="ECO:0000313" key="2">
    <source>
        <dbReference type="EMBL" id="MBL0740909.1"/>
    </source>
</evidence>
<keyword evidence="3" id="KW-1185">Reference proteome</keyword>
<comment type="caution">
    <text evidence="2">The sequence shown here is derived from an EMBL/GenBank/DDBJ whole genome shotgun (WGS) entry which is preliminary data.</text>
</comment>
<reference evidence="2 3" key="1">
    <citation type="submission" date="2021-01" db="EMBL/GenBank/DDBJ databases">
        <title>Chryseolinea sp. Jin1 Genome sequencing and assembly.</title>
        <authorList>
            <person name="Kim I."/>
        </authorList>
    </citation>
    <scope>NUCLEOTIDE SEQUENCE [LARGE SCALE GENOMIC DNA]</scope>
    <source>
        <strain evidence="2 3">Jin1</strain>
    </source>
</reference>
<protein>
    <recommendedName>
        <fullName evidence="4">DNA polymerase III subunit gamma/tau</fullName>
    </recommendedName>
</protein>
<evidence type="ECO:0000256" key="1">
    <source>
        <dbReference type="SAM" id="MobiDB-lite"/>
    </source>
</evidence>
<name>A0ABS1KN77_9BACT</name>
<dbReference type="Proteomes" id="UP000613030">
    <property type="component" value="Unassembled WGS sequence"/>
</dbReference>
<organism evidence="2 3">
    <name type="scientific">Chryseolinea lacunae</name>
    <dbReference type="NCBI Taxonomy" id="2801331"/>
    <lineage>
        <taxon>Bacteria</taxon>
        <taxon>Pseudomonadati</taxon>
        <taxon>Bacteroidota</taxon>
        <taxon>Cytophagia</taxon>
        <taxon>Cytophagales</taxon>
        <taxon>Fulvivirgaceae</taxon>
        <taxon>Chryseolinea</taxon>
    </lineage>
</organism>